<dbReference type="InterPro" id="IPR050445">
    <property type="entry name" value="Bact_polysacc_biosynth/exp"/>
</dbReference>
<keyword evidence="2" id="KW-0472">Membrane</keyword>
<evidence type="ECO:0000256" key="1">
    <source>
        <dbReference type="SAM" id="Coils"/>
    </source>
</evidence>
<dbReference type="RefSeq" id="WP_124684592.1">
    <property type="nucleotide sequence ID" value="NZ_CP033969.1"/>
</dbReference>
<dbReference type="Proteomes" id="UP000270411">
    <property type="component" value="Chromosome 1"/>
</dbReference>
<dbReference type="EMBL" id="CP033969">
    <property type="protein sequence ID" value="AZG14838.1"/>
    <property type="molecule type" value="Genomic_DNA"/>
</dbReference>
<dbReference type="OrthoDB" id="9075862at2"/>
<dbReference type="GO" id="GO:0004713">
    <property type="term" value="F:protein tyrosine kinase activity"/>
    <property type="evidence" value="ECO:0007669"/>
    <property type="project" value="TreeGrafter"/>
</dbReference>
<evidence type="ECO:0000313" key="4">
    <source>
        <dbReference type="Proteomes" id="UP000270411"/>
    </source>
</evidence>
<keyword evidence="2" id="KW-1133">Transmembrane helix</keyword>
<keyword evidence="1" id="KW-0175">Coiled coil</keyword>
<evidence type="ECO:0000313" key="3">
    <source>
        <dbReference type="EMBL" id="AZG14838.1"/>
    </source>
</evidence>
<feature type="transmembrane region" description="Helical" evidence="2">
    <location>
        <begin position="35"/>
        <end position="54"/>
    </location>
</feature>
<gene>
    <name evidence="3" type="ORF">EHF44_16195</name>
</gene>
<protein>
    <recommendedName>
        <fullName evidence="5">Lipopolysaccharide biosynthesis protein</fullName>
    </recommendedName>
</protein>
<dbReference type="KEGG" id="cpau:EHF44_16195"/>
<dbReference type="GO" id="GO:0005886">
    <property type="term" value="C:plasma membrane"/>
    <property type="evidence" value="ECO:0007669"/>
    <property type="project" value="TreeGrafter"/>
</dbReference>
<organism evidence="3 4">
    <name type="scientific">Cupriavidus pauculus</name>
    <dbReference type="NCBI Taxonomy" id="82633"/>
    <lineage>
        <taxon>Bacteria</taxon>
        <taxon>Pseudomonadati</taxon>
        <taxon>Pseudomonadota</taxon>
        <taxon>Betaproteobacteria</taxon>
        <taxon>Burkholderiales</taxon>
        <taxon>Burkholderiaceae</taxon>
        <taxon>Cupriavidus</taxon>
    </lineage>
</organism>
<evidence type="ECO:0008006" key="5">
    <source>
        <dbReference type="Google" id="ProtNLM"/>
    </source>
</evidence>
<name>A0A3G8H300_9BURK</name>
<sequence>MTADASTAPAAEIPAHPASHAQAPRLAAFWHRHRVFLAVVVLPTLLAALYYFGIAASQYESEARFVVRSTQSQLPQGTGGLGQMLGLAGVLNDAQAQLFSVGDYLESHDAVRALHDKVDLVSLFRRPEADVVSRLWWADPSPETLLRYYRRQVTVAFSQDTGITTLRVHAFRPDDARALASWLLTLGESRVNAFNQRAVEDAVRVATAELREAEAQVIEAQRALTTFRLQQRDIDPEKTGVGQQTLVGRLEESLAQSRAQLATVLAAVDAGSPQAVALRDRVAGLAQQLAAQQARLTDAQGTAPRMADYQRLLMKQDFAAKRYAGVATALETARENALKQQLYIVRVVEPNLPVRALYPRSALIVTSLFVSLLVAYGIGWLIVAGVREHAA</sequence>
<dbReference type="PANTHER" id="PTHR32309:SF13">
    <property type="entry name" value="FERRIC ENTEROBACTIN TRANSPORT PROTEIN FEPE"/>
    <property type="match status" value="1"/>
</dbReference>
<dbReference type="PANTHER" id="PTHR32309">
    <property type="entry name" value="TYROSINE-PROTEIN KINASE"/>
    <property type="match status" value="1"/>
</dbReference>
<feature type="coiled-coil region" evidence="1">
    <location>
        <begin position="196"/>
        <end position="230"/>
    </location>
</feature>
<keyword evidence="2" id="KW-0812">Transmembrane</keyword>
<reference evidence="4" key="1">
    <citation type="submission" date="2018-11" db="EMBL/GenBank/DDBJ databases">
        <title>FDA dAtabase for Regulatory Grade micrObial Sequences (FDA-ARGOS): Supporting development and validation of Infectious Disease Dx tests.</title>
        <authorList>
            <person name="Goldberg B."/>
            <person name="Campos J."/>
            <person name="Tallon L."/>
            <person name="Sadzewicz L."/>
            <person name="Zhao X."/>
            <person name="Vavikolanu K."/>
            <person name="Mehta A."/>
            <person name="Aluvathingal J."/>
            <person name="Nadendla S."/>
            <person name="Geyer C."/>
            <person name="Nandy P."/>
            <person name="Yan Y."/>
            <person name="Sichtig H."/>
        </authorList>
    </citation>
    <scope>NUCLEOTIDE SEQUENCE [LARGE SCALE GENOMIC DNA]</scope>
    <source>
        <strain evidence="4">FDAARGOS_614</strain>
    </source>
</reference>
<feature type="transmembrane region" description="Helical" evidence="2">
    <location>
        <begin position="362"/>
        <end position="386"/>
    </location>
</feature>
<dbReference type="AlphaFoldDB" id="A0A3G8H300"/>
<evidence type="ECO:0000256" key="2">
    <source>
        <dbReference type="SAM" id="Phobius"/>
    </source>
</evidence>
<accession>A0A3G8H300</accession>
<proteinExistence type="predicted"/>